<feature type="transmembrane region" description="Helical" evidence="6">
    <location>
        <begin position="431"/>
        <end position="459"/>
    </location>
</feature>
<dbReference type="Gene3D" id="3.40.30.10">
    <property type="entry name" value="Glutaredoxin"/>
    <property type="match status" value="1"/>
</dbReference>
<keyword evidence="11" id="KW-1185">Reference proteome</keyword>
<keyword evidence="4 6" id="KW-1133">Transmembrane helix</keyword>
<feature type="signal peptide" evidence="7">
    <location>
        <begin position="1"/>
        <end position="22"/>
    </location>
</feature>
<name>A0ABR5NMT6_9GAMM</name>
<dbReference type="PANTHER" id="PTHR32234">
    <property type="entry name" value="THIOL:DISULFIDE INTERCHANGE PROTEIN DSBD"/>
    <property type="match status" value="1"/>
</dbReference>
<dbReference type="CDD" id="cd02953">
    <property type="entry name" value="DsbDgamma"/>
    <property type="match status" value="1"/>
</dbReference>
<dbReference type="Proteomes" id="UP000050902">
    <property type="component" value="Unassembled WGS sequence"/>
</dbReference>
<protein>
    <submittedName>
        <fullName evidence="10">Thiol:disulfide interchange protein DsbD</fullName>
    </submittedName>
</protein>
<evidence type="ECO:0000256" key="5">
    <source>
        <dbReference type="ARBA" id="ARBA00023136"/>
    </source>
</evidence>
<feature type="transmembrane region" description="Helical" evidence="6">
    <location>
        <begin position="505"/>
        <end position="522"/>
    </location>
</feature>
<accession>A0ABR5NMT6</accession>
<proteinExistence type="predicted"/>
<dbReference type="InterPro" id="IPR035671">
    <property type="entry name" value="DsbD_gamma"/>
</dbReference>
<organism evidence="10 11">
    <name type="scientific">Stenotrophomonas nitritireducens</name>
    <dbReference type="NCBI Taxonomy" id="83617"/>
    <lineage>
        <taxon>Bacteria</taxon>
        <taxon>Pseudomonadati</taxon>
        <taxon>Pseudomonadota</taxon>
        <taxon>Gammaproteobacteria</taxon>
        <taxon>Lysobacterales</taxon>
        <taxon>Lysobacteraceae</taxon>
        <taxon>Stenotrophomonas</taxon>
    </lineage>
</organism>
<evidence type="ECO:0000313" key="11">
    <source>
        <dbReference type="Proteomes" id="UP000050902"/>
    </source>
</evidence>
<feature type="domain" description="Thiol:disulfide interchange protein DsbD N-terminal" evidence="9">
    <location>
        <begin position="27"/>
        <end position="147"/>
    </location>
</feature>
<evidence type="ECO:0000256" key="3">
    <source>
        <dbReference type="ARBA" id="ARBA00022748"/>
    </source>
</evidence>
<dbReference type="EMBL" id="LDJG01000005">
    <property type="protein sequence ID" value="KRG59441.1"/>
    <property type="molecule type" value="Genomic_DNA"/>
</dbReference>
<evidence type="ECO:0000256" key="7">
    <source>
        <dbReference type="SAM" id="SignalP"/>
    </source>
</evidence>
<dbReference type="PANTHER" id="PTHR32234:SF3">
    <property type="entry name" value="SUPPRESSION OF COPPER SENSITIVITY PROTEIN"/>
    <property type="match status" value="1"/>
</dbReference>
<evidence type="ECO:0000313" key="10">
    <source>
        <dbReference type="EMBL" id="KRG59441.1"/>
    </source>
</evidence>
<dbReference type="InterPro" id="IPR028250">
    <property type="entry name" value="DsbDN"/>
</dbReference>
<dbReference type="InterPro" id="IPR003834">
    <property type="entry name" value="Cyt_c_assmbl_TM_dom"/>
</dbReference>
<evidence type="ECO:0000259" key="9">
    <source>
        <dbReference type="Pfam" id="PF11412"/>
    </source>
</evidence>
<feature type="transmembrane region" description="Helical" evidence="6">
    <location>
        <begin position="303"/>
        <end position="328"/>
    </location>
</feature>
<evidence type="ECO:0000256" key="2">
    <source>
        <dbReference type="ARBA" id="ARBA00022692"/>
    </source>
</evidence>
<feature type="transmembrane region" description="Helical" evidence="6">
    <location>
        <begin position="348"/>
        <end position="369"/>
    </location>
</feature>
<dbReference type="SUPFAM" id="SSF52833">
    <property type="entry name" value="Thioredoxin-like"/>
    <property type="match status" value="1"/>
</dbReference>
<feature type="transmembrane region" description="Helical" evidence="6">
    <location>
        <begin position="528"/>
        <end position="547"/>
    </location>
</feature>
<evidence type="ECO:0000256" key="1">
    <source>
        <dbReference type="ARBA" id="ARBA00004141"/>
    </source>
</evidence>
<evidence type="ECO:0000259" key="8">
    <source>
        <dbReference type="Pfam" id="PF02683"/>
    </source>
</evidence>
<reference evidence="10 11" key="1">
    <citation type="submission" date="2015-05" db="EMBL/GenBank/DDBJ databases">
        <title>Genome sequencing and analysis of members of genus Stenotrophomonas.</title>
        <authorList>
            <person name="Patil P.P."/>
            <person name="Midha S."/>
            <person name="Patil P.B."/>
        </authorList>
    </citation>
    <scope>NUCLEOTIDE SEQUENCE [LARGE SCALE GENOMIC DNA]</scope>
    <source>
        <strain evidence="10 11">DSM 12575</strain>
    </source>
</reference>
<dbReference type="Pfam" id="PF13899">
    <property type="entry name" value="Thioredoxin_7"/>
    <property type="match status" value="1"/>
</dbReference>
<comment type="caution">
    <text evidence="10">The sequence shown here is derived from an EMBL/GenBank/DDBJ whole genome shotgun (WGS) entry which is preliminary data.</text>
</comment>
<keyword evidence="7" id="KW-0732">Signal</keyword>
<dbReference type="Pfam" id="PF11412">
    <property type="entry name" value="DsbD_N"/>
    <property type="match status" value="1"/>
</dbReference>
<feature type="transmembrane region" description="Helical" evidence="6">
    <location>
        <begin position="465"/>
        <end position="485"/>
    </location>
</feature>
<keyword evidence="5 6" id="KW-0472">Membrane</keyword>
<gene>
    <name evidence="10" type="ORF">ABB22_03875</name>
</gene>
<evidence type="ECO:0000256" key="6">
    <source>
        <dbReference type="SAM" id="Phobius"/>
    </source>
</evidence>
<feature type="transmembrane region" description="Helical" evidence="6">
    <location>
        <begin position="559"/>
        <end position="579"/>
    </location>
</feature>
<sequence length="706" mass="75134">MKRLGLALLALCGLLLPAVALAQVQAELVAADRSVQPGQPVQLALRMQHDPHWHSFWKNAGTGLPTRLMWELPAGWSADAIQWPTPVLVRDREGNITGHGYEGLLYLPVRLAVPAGLKPGTEVELKAQARWLMCETVCIPGKAELSLRMPVRAEPPQPDEDVRAAIAAMPMPGASEGWQLAATREQGGLALRVAAPTDIAELHFFPADGFVSYKVPQTIGNRGARALLKLPLDDAETLPADARLRGVLAYNDVSGTYRGVEVDLPFVAEAEAAALVSTTDLGAAPAPATTPSATGATARDARLSLLVVLFAVLGGLILNLMPCVFPVLGLKVVGFIEQAGSDRRKVSLHALSFTAGVLLSFWALAAALAVLREGGQQLGWGFQLQSAPFVFVLALVMLAFAMNLSGVFEVGVRATAIGSRLQTQGGAAGSFFSGMLATVVATPCSAPFLAPALGAALALPTVPSFVVFTAIALGLALPYLLLSVFPRLVGLLPRPGAWMETFKQLMAFPLYATVGYLLWVLAGQLHEAALLNALLALAVLAFGLWLYGRGTRPGARGHGARLATGGGLLALLLAALLGWPRAPAPEQLQWEPWSGERVQQLQQEGRPIYVDFTARWCATCQVNKKVVFASGRVRDYFRQHRVAALKADWTNADPLITAELEKWNRSAVPFNLAYPASGGAPAELPEVLTPEIVLAAFDTPTPRGQE</sequence>
<comment type="subcellular location">
    <subcellularLocation>
        <location evidence="1">Membrane</location>
        <topology evidence="1">Multi-pass membrane protein</topology>
    </subcellularLocation>
</comment>
<keyword evidence="2 6" id="KW-0812">Transmembrane</keyword>
<evidence type="ECO:0000256" key="4">
    <source>
        <dbReference type="ARBA" id="ARBA00022989"/>
    </source>
</evidence>
<dbReference type="Pfam" id="PF02683">
    <property type="entry name" value="DsbD_TM"/>
    <property type="match status" value="1"/>
</dbReference>
<feature type="transmembrane region" description="Helical" evidence="6">
    <location>
        <begin position="389"/>
        <end position="410"/>
    </location>
</feature>
<dbReference type="InterPro" id="IPR036249">
    <property type="entry name" value="Thioredoxin-like_sf"/>
</dbReference>
<keyword evidence="3" id="KW-0201">Cytochrome c-type biogenesis</keyword>
<feature type="domain" description="Cytochrome C biogenesis protein transmembrane" evidence="8">
    <location>
        <begin position="307"/>
        <end position="514"/>
    </location>
</feature>
<feature type="chain" id="PRO_5046619610" evidence="7">
    <location>
        <begin position="23"/>
        <end position="706"/>
    </location>
</feature>